<dbReference type="HAMAP" id="MF_01478">
    <property type="entry name" value="Ribosomal_L12_arch"/>
    <property type="match status" value="1"/>
</dbReference>
<gene>
    <name evidence="5" type="ORF">KIPB_009502</name>
</gene>
<dbReference type="GO" id="GO:0043021">
    <property type="term" value="F:ribonucleoprotein complex binding"/>
    <property type="evidence" value="ECO:0007669"/>
    <property type="project" value="TreeGrafter"/>
</dbReference>
<evidence type="ECO:0000256" key="1">
    <source>
        <dbReference type="ARBA" id="ARBA00005436"/>
    </source>
</evidence>
<dbReference type="AlphaFoldDB" id="A0A9K3D429"/>
<dbReference type="Proteomes" id="UP000265618">
    <property type="component" value="Unassembled WGS sequence"/>
</dbReference>
<dbReference type="GO" id="GO:0003735">
    <property type="term" value="F:structural constituent of ribosome"/>
    <property type="evidence" value="ECO:0007669"/>
    <property type="project" value="InterPro"/>
</dbReference>
<dbReference type="CDD" id="cd05831">
    <property type="entry name" value="Ribosomal_P1"/>
    <property type="match status" value="1"/>
</dbReference>
<proteinExistence type="inferred from homology"/>
<keyword evidence="6" id="KW-1185">Reference proteome</keyword>
<dbReference type="GO" id="GO:0006414">
    <property type="term" value="P:translational elongation"/>
    <property type="evidence" value="ECO:0007669"/>
    <property type="project" value="InterPro"/>
</dbReference>
<dbReference type="PANTHER" id="PTHR45696">
    <property type="entry name" value="60S ACIDIC RIBOSOMAL PROTEIN P1"/>
    <property type="match status" value="1"/>
</dbReference>
<evidence type="ECO:0000256" key="2">
    <source>
        <dbReference type="ARBA" id="ARBA00022980"/>
    </source>
</evidence>
<dbReference type="Pfam" id="PF00428">
    <property type="entry name" value="Ribosomal_60s"/>
    <property type="match status" value="1"/>
</dbReference>
<dbReference type="GO" id="GO:0002181">
    <property type="term" value="P:cytoplasmic translation"/>
    <property type="evidence" value="ECO:0007669"/>
    <property type="project" value="TreeGrafter"/>
</dbReference>
<comment type="similarity">
    <text evidence="1">Belongs to the eukaryotic ribosomal protein P1/P2 family.</text>
</comment>
<dbReference type="FunFam" id="1.10.10.1410:FF:000001">
    <property type="entry name" value="60S acidic ribosomal protein P1"/>
    <property type="match status" value="1"/>
</dbReference>
<dbReference type="EMBL" id="BDIP01003244">
    <property type="protein sequence ID" value="GIQ87458.1"/>
    <property type="molecule type" value="Genomic_DNA"/>
</dbReference>
<comment type="caution">
    <text evidence="5">The sequence shown here is derived from an EMBL/GenBank/DDBJ whole genome shotgun (WGS) entry which is preliminary data.</text>
</comment>
<protein>
    <submittedName>
        <fullName evidence="5">Ribosomal protein L12 family</fullName>
    </submittedName>
</protein>
<feature type="compositionally biased region" description="Acidic residues" evidence="4">
    <location>
        <begin position="80"/>
        <end position="108"/>
    </location>
</feature>
<evidence type="ECO:0000256" key="3">
    <source>
        <dbReference type="ARBA" id="ARBA00023274"/>
    </source>
</evidence>
<evidence type="ECO:0000313" key="5">
    <source>
        <dbReference type="EMBL" id="GIQ87458.1"/>
    </source>
</evidence>
<reference evidence="5 6" key="1">
    <citation type="journal article" date="2018" name="PLoS ONE">
        <title>The draft genome of Kipferlia bialata reveals reductive genome evolution in fornicate parasites.</title>
        <authorList>
            <person name="Tanifuji G."/>
            <person name="Takabayashi S."/>
            <person name="Kume K."/>
            <person name="Takagi M."/>
            <person name="Nakayama T."/>
            <person name="Kamikawa R."/>
            <person name="Inagaki Y."/>
            <person name="Hashimoto T."/>
        </authorList>
    </citation>
    <scope>NUCLEOTIDE SEQUENCE [LARGE SCALE GENOMIC DNA]</scope>
    <source>
        <strain evidence="5">NY0173</strain>
    </source>
</reference>
<dbReference type="InterPro" id="IPR038716">
    <property type="entry name" value="P1/P2_N_sf"/>
</dbReference>
<keyword evidence="2 5" id="KW-0689">Ribosomal protein</keyword>
<dbReference type="Gene3D" id="1.10.10.1410">
    <property type="match status" value="1"/>
</dbReference>
<organism evidence="5 6">
    <name type="scientific">Kipferlia bialata</name>
    <dbReference type="NCBI Taxonomy" id="797122"/>
    <lineage>
        <taxon>Eukaryota</taxon>
        <taxon>Metamonada</taxon>
        <taxon>Carpediemonas-like organisms</taxon>
        <taxon>Kipferlia</taxon>
    </lineage>
</organism>
<feature type="region of interest" description="Disordered" evidence="4">
    <location>
        <begin position="71"/>
        <end position="108"/>
    </location>
</feature>
<dbReference type="GO" id="GO:0030295">
    <property type="term" value="F:protein kinase activator activity"/>
    <property type="evidence" value="ECO:0007669"/>
    <property type="project" value="TreeGrafter"/>
</dbReference>
<name>A0A9K3D429_9EUKA</name>
<dbReference type="PANTHER" id="PTHR45696:SF10">
    <property type="entry name" value="LARGE RIBOSOMAL SUBUNIT PROTEIN P1"/>
    <property type="match status" value="1"/>
</dbReference>
<dbReference type="GO" id="GO:0022625">
    <property type="term" value="C:cytosolic large ribosomal subunit"/>
    <property type="evidence" value="ECO:0007669"/>
    <property type="project" value="TreeGrafter"/>
</dbReference>
<accession>A0A9K3D429</accession>
<evidence type="ECO:0000313" key="6">
    <source>
        <dbReference type="Proteomes" id="UP000265618"/>
    </source>
</evidence>
<keyword evidence="3" id="KW-0687">Ribonucleoprotein</keyword>
<evidence type="ECO:0000256" key="4">
    <source>
        <dbReference type="SAM" id="MobiDB-lite"/>
    </source>
</evidence>
<dbReference type="InterPro" id="IPR027534">
    <property type="entry name" value="Ribosomal_P1/P2"/>
</dbReference>
<dbReference type="OrthoDB" id="2194681at2759"/>
<sequence>MSGTAVVYAAMILADEGLEITTEKLETILSAAGVKVEAYWPMLFAQYLQDKDLKELVASVGSVGAGAAAPAEAGAAAEAAVEEEEEEEEESEEESMGGLFGDDDSEDW</sequence>